<dbReference type="GO" id="GO:0003729">
    <property type="term" value="F:mRNA binding"/>
    <property type="evidence" value="ECO:0007669"/>
    <property type="project" value="TreeGrafter"/>
</dbReference>
<dbReference type="InterPro" id="IPR004088">
    <property type="entry name" value="KH_dom_type_1"/>
</dbReference>
<keyword evidence="2" id="KW-0694">RNA-binding</keyword>
<feature type="compositionally biased region" description="Polar residues" evidence="3">
    <location>
        <begin position="127"/>
        <end position="136"/>
    </location>
</feature>
<dbReference type="PANTHER" id="PTHR10627">
    <property type="entry name" value="SCP160"/>
    <property type="match status" value="1"/>
</dbReference>
<dbReference type="InterPro" id="IPR054548">
    <property type="entry name" value="SCP160-like_KH"/>
</dbReference>
<evidence type="ECO:0000259" key="4">
    <source>
        <dbReference type="SMART" id="SM00322"/>
    </source>
</evidence>
<feature type="domain" description="K Homology" evidence="4">
    <location>
        <begin position="1077"/>
        <end position="1144"/>
    </location>
</feature>
<dbReference type="CDD" id="cd00105">
    <property type="entry name" value="KH-I"/>
    <property type="match status" value="1"/>
</dbReference>
<name>A0AAN7TRS7_9PEZI</name>
<evidence type="ECO:0000256" key="1">
    <source>
        <dbReference type="ARBA" id="ARBA00022737"/>
    </source>
</evidence>
<dbReference type="Gene3D" id="3.30.1370.10">
    <property type="entry name" value="K Homology domain, type 1"/>
    <property type="match status" value="9"/>
</dbReference>
<feature type="compositionally biased region" description="Low complexity" evidence="3">
    <location>
        <begin position="64"/>
        <end position="90"/>
    </location>
</feature>
<dbReference type="Pfam" id="PF00013">
    <property type="entry name" value="KH_1"/>
    <property type="match status" value="7"/>
</dbReference>
<dbReference type="PROSITE" id="PS50084">
    <property type="entry name" value="KH_TYPE_1"/>
    <property type="match status" value="8"/>
</dbReference>
<feature type="compositionally biased region" description="Low complexity" evidence="3">
    <location>
        <begin position="155"/>
        <end position="170"/>
    </location>
</feature>
<evidence type="ECO:0000256" key="2">
    <source>
        <dbReference type="PROSITE-ProRule" id="PRU00117"/>
    </source>
</evidence>
<proteinExistence type="predicted"/>
<organism evidence="5 6">
    <name type="scientific">Meristemomyces frigidus</name>
    <dbReference type="NCBI Taxonomy" id="1508187"/>
    <lineage>
        <taxon>Eukaryota</taxon>
        <taxon>Fungi</taxon>
        <taxon>Dikarya</taxon>
        <taxon>Ascomycota</taxon>
        <taxon>Pezizomycotina</taxon>
        <taxon>Dothideomycetes</taxon>
        <taxon>Dothideomycetidae</taxon>
        <taxon>Mycosphaerellales</taxon>
        <taxon>Teratosphaeriaceae</taxon>
        <taxon>Meristemomyces</taxon>
    </lineage>
</organism>
<comment type="caution">
    <text evidence="5">The sequence shown here is derived from an EMBL/GenBank/DDBJ whole genome shotgun (WGS) entry which is preliminary data.</text>
</comment>
<accession>A0AAN7TRS7</accession>
<dbReference type="CDD" id="cd02394">
    <property type="entry name" value="KH-I_Vigilin_rpt6"/>
    <property type="match status" value="1"/>
</dbReference>
<dbReference type="InterPro" id="IPR036612">
    <property type="entry name" value="KH_dom_type_1_sf"/>
</dbReference>
<dbReference type="SMART" id="SM00322">
    <property type="entry name" value="KH"/>
    <property type="match status" value="10"/>
</dbReference>
<dbReference type="InterPro" id="IPR004087">
    <property type="entry name" value="KH_dom"/>
</dbReference>
<evidence type="ECO:0000313" key="6">
    <source>
        <dbReference type="Proteomes" id="UP001310890"/>
    </source>
</evidence>
<reference evidence="5" key="1">
    <citation type="submission" date="2023-08" db="EMBL/GenBank/DDBJ databases">
        <title>Black Yeasts Isolated from many extreme environments.</title>
        <authorList>
            <person name="Coleine C."/>
            <person name="Stajich J.E."/>
            <person name="Selbmann L."/>
        </authorList>
    </citation>
    <scope>NUCLEOTIDE SEQUENCE</scope>
    <source>
        <strain evidence="5">CCFEE 5401</strain>
    </source>
</reference>
<evidence type="ECO:0000256" key="3">
    <source>
        <dbReference type="SAM" id="MobiDB-lite"/>
    </source>
</evidence>
<feature type="domain" description="K Homology" evidence="4">
    <location>
        <begin position="1145"/>
        <end position="1257"/>
    </location>
</feature>
<feature type="domain" description="K Homology" evidence="4">
    <location>
        <begin position="996"/>
        <end position="1073"/>
    </location>
</feature>
<feature type="region of interest" description="Disordered" evidence="3">
    <location>
        <begin position="60"/>
        <end position="188"/>
    </location>
</feature>
<evidence type="ECO:0000313" key="5">
    <source>
        <dbReference type="EMBL" id="KAK5113278.1"/>
    </source>
</evidence>
<protein>
    <recommendedName>
        <fullName evidence="4">K Homology domain-containing protein</fullName>
    </recommendedName>
</protein>
<feature type="domain" description="K Homology" evidence="4">
    <location>
        <begin position="831"/>
        <end position="914"/>
    </location>
</feature>
<dbReference type="CDD" id="cd22408">
    <property type="entry name" value="KH-I_Vigilin_rpt4"/>
    <property type="match status" value="1"/>
</dbReference>
<feature type="domain" description="K Homology" evidence="4">
    <location>
        <begin position="919"/>
        <end position="992"/>
    </location>
</feature>
<gene>
    <name evidence="5" type="ORF">LTR62_003615</name>
</gene>
<dbReference type="CDD" id="cd22449">
    <property type="entry name" value="KH-I_ScSCP160_rpt4"/>
    <property type="match status" value="1"/>
</dbReference>
<keyword evidence="1" id="KW-0677">Repeat</keyword>
<feature type="domain" description="K Homology" evidence="4">
    <location>
        <begin position="764"/>
        <end position="827"/>
    </location>
</feature>
<dbReference type="EMBL" id="JAVRRL010000025">
    <property type="protein sequence ID" value="KAK5113278.1"/>
    <property type="molecule type" value="Genomic_DNA"/>
</dbReference>
<dbReference type="PANTHER" id="PTHR10627:SF31">
    <property type="entry name" value="DODECA-SATELLITE-BINDING PROTEIN 1, ISOFORM A"/>
    <property type="match status" value="1"/>
</dbReference>
<feature type="domain" description="K Homology" evidence="4">
    <location>
        <begin position="343"/>
        <end position="435"/>
    </location>
</feature>
<feature type="domain" description="K Homology" evidence="4">
    <location>
        <begin position="261"/>
        <end position="339"/>
    </location>
</feature>
<feature type="region of interest" description="Disordered" evidence="3">
    <location>
        <begin position="1180"/>
        <end position="1218"/>
    </location>
</feature>
<dbReference type="SUPFAM" id="SSF54791">
    <property type="entry name" value="Eukaryotic type KH-domain (KH-domain type I)"/>
    <property type="match status" value="7"/>
</dbReference>
<feature type="domain" description="K Homology" evidence="4">
    <location>
        <begin position="1261"/>
        <end position="1331"/>
    </location>
</feature>
<dbReference type="Proteomes" id="UP001310890">
    <property type="component" value="Unassembled WGS sequence"/>
</dbReference>
<dbReference type="GO" id="GO:0005737">
    <property type="term" value="C:cytoplasm"/>
    <property type="evidence" value="ECO:0007669"/>
    <property type="project" value="TreeGrafter"/>
</dbReference>
<feature type="domain" description="K Homology" evidence="4">
    <location>
        <begin position="440"/>
        <end position="508"/>
    </location>
</feature>
<dbReference type="Pfam" id="PF22952">
    <property type="entry name" value="KH_11"/>
    <property type="match status" value="1"/>
</dbReference>
<sequence length="1334" mass="146657">MSFTLYYAHAPVISYWHFELEMAESAVQDSNATDTGLTPAEKLMKMHAEDHHAYVEEIPDEDASAAPSAPTTTTDTPAAAADAPMSAKSAGKQPVREEQSTAGASKSRLDTASEEAFPALGGPKTQGAGSAQSTWSKKPAAVAKATNGTNGVANSQAPPSKSSRSAPSQAGMPMPSSTSAALGGSMQLPGRHKEAVTLPKEMMTPRNQLKKPIAEILRDISKRSKATITSREAPSGLVLEGTGPTDAVRIALKEAANQLCQDQKIKVPIPSSVRGRIVGKQGATIQAISKRTGAKINISKQEAAAIIEDDDMDATVDVMIEGDPFAVQMAKQDIEKIVSEHTSTVNSKLKHVPAEYYPFLAAQQNARMAALREQHGQGLKMQIPQYHTWNRQAPPETPADRQPITFAPQADLPISLSGDREAVAQARAEIDRQIQEMQRQYTLEQMAMERNRHQFVVGDMGSSLQDFLADTGCSVILPPGHDDSEMITIVGPPERIQDAMDKIYDLAAQMQSANADVGRQFASAPRGAQAHIRDMTRYLQQRQALAELERTHNARIVPDSTGNWQIYAPDQKSAMKARTDVMNLVSGHPPARFQPVDVDPFYHGHLREQAASHVRDTHGVRVVVPDERGEPVLLVYEGHSPSSEYQIPRKQPSAQETQTFQQALEEAQQYILNMMNGHQEIVERDLEAPAKFHDKIRRHVDRHHQGLPEGQIPVQVNYGGQQRGQPRQAQAPNVNLRGPQDFVDALNESLLAFIQQEHQDELERGFTLTFDYPQKHANHLIGQRGSKINKLREEFDVDIQVDDGKCRIKGPEAKANACKKHILDMLKKLEDEANHQLNIPQQYHRDLIGAGGHQIRRLQERYDVRIDFPRNKQGDDDASEVADRRSQQPANVVIVKGPSRGADQCRDELLSLLQYLKDNSHSETVSVAQGQLPSLIGSGGKEMESLRLETGASIDVPNSRDAAGPNGRVDIKLKGSKEAVQAAKKIILARSKEFDDSITRNLDIDRRHHRILIGTQGATLRQIVTQAGGPDEPRQYNRMVRFPKTEAEGNSIRVEGQRAVVEQICAAMEALVKQQESQKNDTLDVAQDKHRLLIGKGGEARRQLEQRFKVQINIPRQGESGPVRIAGQPEDVEQAKAHILEMTKEQAGETMQIPRSCHHSIANNGQFFRNLRNNHQVTVDHAGQRPPPKAAAPTPNRAAGGAAPLITDDPEESAGSHHWEMHDLHGPSEEGEIPWVLSGPSPEAIAAARSKLEKALQEAQKQDTMGFMILPDPRAHRHIIGQGGSVINRIRKQSGANIQVPKDQTQGEAIQIIGNKEGVEAAREAILEVLRNAQ</sequence>